<protein>
    <submittedName>
        <fullName evidence="2">Uncharacterized protein</fullName>
    </submittedName>
</protein>
<organism evidence="2 3">
    <name type="scientific">Saccharibacillus endophyticus</name>
    <dbReference type="NCBI Taxonomy" id="2060666"/>
    <lineage>
        <taxon>Bacteria</taxon>
        <taxon>Bacillati</taxon>
        <taxon>Bacillota</taxon>
        <taxon>Bacilli</taxon>
        <taxon>Bacillales</taxon>
        <taxon>Paenibacillaceae</taxon>
        <taxon>Saccharibacillus</taxon>
    </lineage>
</organism>
<dbReference type="Proteomes" id="UP000605427">
    <property type="component" value="Unassembled WGS sequence"/>
</dbReference>
<keyword evidence="1" id="KW-1133">Transmembrane helix</keyword>
<proteinExistence type="predicted"/>
<accession>A0ABQ1ZRJ0</accession>
<keyword evidence="1" id="KW-0472">Membrane</keyword>
<evidence type="ECO:0000313" key="2">
    <source>
        <dbReference type="EMBL" id="GGH75356.1"/>
    </source>
</evidence>
<keyword evidence="3" id="KW-1185">Reference proteome</keyword>
<keyword evidence="1" id="KW-0812">Transmembrane</keyword>
<name>A0ABQ1ZRJ0_9BACL</name>
<evidence type="ECO:0000256" key="1">
    <source>
        <dbReference type="SAM" id="Phobius"/>
    </source>
</evidence>
<feature type="transmembrane region" description="Helical" evidence="1">
    <location>
        <begin position="106"/>
        <end position="131"/>
    </location>
</feature>
<dbReference type="RefSeq" id="WP_172242061.1">
    <property type="nucleotide sequence ID" value="NZ_BMDD01000002.1"/>
</dbReference>
<comment type="caution">
    <text evidence="2">The sequence shown here is derived from an EMBL/GenBank/DDBJ whole genome shotgun (WGS) entry which is preliminary data.</text>
</comment>
<sequence>MIPLPSSAWFFMPILFSVHYPDFWSPTGNDCLVELIAASIRSLLIALIPRTFTVTVAPDYRLVPDGRLDKQAYGENIRSFAATCFENGSLGTTRYGEPVGPVVVKALLLSLPVIAGALSVGFLLPVARWYLIHHPIGGMRFLAREGWESLEIAMAADFGRFVYSKRITSPRFCRR</sequence>
<reference evidence="3" key="1">
    <citation type="journal article" date="2019" name="Int. J. Syst. Evol. Microbiol.">
        <title>The Global Catalogue of Microorganisms (GCM) 10K type strain sequencing project: providing services to taxonomists for standard genome sequencing and annotation.</title>
        <authorList>
            <consortium name="The Broad Institute Genomics Platform"/>
            <consortium name="The Broad Institute Genome Sequencing Center for Infectious Disease"/>
            <person name="Wu L."/>
            <person name="Ma J."/>
        </authorList>
    </citation>
    <scope>NUCLEOTIDE SEQUENCE [LARGE SCALE GENOMIC DNA]</scope>
    <source>
        <strain evidence="3">CCM 8702</strain>
    </source>
</reference>
<gene>
    <name evidence="2" type="ORF">GCM10007362_16330</name>
</gene>
<evidence type="ECO:0000313" key="3">
    <source>
        <dbReference type="Proteomes" id="UP000605427"/>
    </source>
</evidence>
<dbReference type="EMBL" id="BMDD01000002">
    <property type="protein sequence ID" value="GGH75356.1"/>
    <property type="molecule type" value="Genomic_DNA"/>
</dbReference>